<protein>
    <recommendedName>
        <fullName evidence="3">RNase H type-1 domain-containing protein</fullName>
    </recommendedName>
</protein>
<dbReference type="GO" id="GO:0003676">
    <property type="term" value="F:nucleic acid binding"/>
    <property type="evidence" value="ECO:0007669"/>
    <property type="project" value="InterPro"/>
</dbReference>
<dbReference type="Proteomes" id="UP000218334">
    <property type="component" value="Unassembled WGS sequence"/>
</dbReference>
<keyword evidence="2" id="KW-1185">Reference proteome</keyword>
<organism evidence="1 2">
    <name type="scientific">Armillaria solidipes</name>
    <dbReference type="NCBI Taxonomy" id="1076256"/>
    <lineage>
        <taxon>Eukaryota</taxon>
        <taxon>Fungi</taxon>
        <taxon>Dikarya</taxon>
        <taxon>Basidiomycota</taxon>
        <taxon>Agaricomycotina</taxon>
        <taxon>Agaricomycetes</taxon>
        <taxon>Agaricomycetidae</taxon>
        <taxon>Agaricales</taxon>
        <taxon>Marasmiineae</taxon>
        <taxon>Physalacriaceae</taxon>
        <taxon>Armillaria</taxon>
    </lineage>
</organism>
<name>A0A2H3AMF3_9AGAR</name>
<reference evidence="2" key="1">
    <citation type="journal article" date="2017" name="Nat. Ecol. Evol.">
        <title>Genome expansion and lineage-specific genetic innovations in the forest pathogenic fungi Armillaria.</title>
        <authorList>
            <person name="Sipos G."/>
            <person name="Prasanna A.N."/>
            <person name="Walter M.C."/>
            <person name="O'Connor E."/>
            <person name="Balint B."/>
            <person name="Krizsan K."/>
            <person name="Kiss B."/>
            <person name="Hess J."/>
            <person name="Varga T."/>
            <person name="Slot J."/>
            <person name="Riley R."/>
            <person name="Boka B."/>
            <person name="Rigling D."/>
            <person name="Barry K."/>
            <person name="Lee J."/>
            <person name="Mihaltcheva S."/>
            <person name="LaButti K."/>
            <person name="Lipzen A."/>
            <person name="Waldron R."/>
            <person name="Moloney N.M."/>
            <person name="Sperisen C."/>
            <person name="Kredics L."/>
            <person name="Vagvoelgyi C."/>
            <person name="Patrignani A."/>
            <person name="Fitzpatrick D."/>
            <person name="Nagy I."/>
            <person name="Doyle S."/>
            <person name="Anderson J.B."/>
            <person name="Grigoriev I.V."/>
            <person name="Gueldener U."/>
            <person name="Muensterkoetter M."/>
            <person name="Nagy L.G."/>
        </authorList>
    </citation>
    <scope>NUCLEOTIDE SEQUENCE [LARGE SCALE GENOMIC DNA]</scope>
    <source>
        <strain evidence="2">28-4</strain>
    </source>
</reference>
<gene>
    <name evidence="1" type="ORF">ARMSODRAFT_898588</name>
</gene>
<proteinExistence type="predicted"/>
<accession>A0A2H3AMF3</accession>
<dbReference type="InterPro" id="IPR036397">
    <property type="entry name" value="RNaseH_sf"/>
</dbReference>
<dbReference type="InterPro" id="IPR012337">
    <property type="entry name" value="RNaseH-like_sf"/>
</dbReference>
<evidence type="ECO:0008006" key="3">
    <source>
        <dbReference type="Google" id="ProtNLM"/>
    </source>
</evidence>
<dbReference type="AlphaFoldDB" id="A0A2H3AMF3"/>
<dbReference type="EMBL" id="KZ293493">
    <property type="protein sequence ID" value="PBK60031.1"/>
    <property type="molecule type" value="Genomic_DNA"/>
</dbReference>
<evidence type="ECO:0000313" key="1">
    <source>
        <dbReference type="EMBL" id="PBK60031.1"/>
    </source>
</evidence>
<dbReference type="SUPFAM" id="SSF53098">
    <property type="entry name" value="Ribonuclease H-like"/>
    <property type="match status" value="1"/>
</dbReference>
<evidence type="ECO:0000313" key="2">
    <source>
        <dbReference type="Proteomes" id="UP000218334"/>
    </source>
</evidence>
<dbReference type="Gene3D" id="3.30.420.10">
    <property type="entry name" value="Ribonuclease H-like superfamily/Ribonuclease H"/>
    <property type="match status" value="1"/>
</dbReference>
<feature type="non-terminal residue" evidence="1">
    <location>
        <position position="112"/>
    </location>
</feature>
<sequence>MVISVHGVFSEKGGVKVASATAHWGPNSSRNVASCVVGNQLYVRAHLMGILLALRHAPLAVSIRILTRCKQAIDLVVGSARRHKSCGWRCTNGDILKVINEFVCARTAALEF</sequence>